<feature type="transmembrane region" description="Helical" evidence="7">
    <location>
        <begin position="166"/>
        <end position="186"/>
    </location>
</feature>
<evidence type="ECO:0000256" key="2">
    <source>
        <dbReference type="ARBA" id="ARBA00007430"/>
    </source>
</evidence>
<feature type="transmembrane region" description="Helical" evidence="7">
    <location>
        <begin position="305"/>
        <end position="327"/>
    </location>
</feature>
<dbReference type="InterPro" id="IPR050833">
    <property type="entry name" value="Poly_Biosynth_Transport"/>
</dbReference>
<evidence type="ECO:0000256" key="1">
    <source>
        <dbReference type="ARBA" id="ARBA00004651"/>
    </source>
</evidence>
<keyword evidence="4 7" id="KW-0812">Transmembrane</keyword>
<keyword evidence="5 7" id="KW-1133">Transmembrane helix</keyword>
<comment type="caution">
    <text evidence="8">The sequence shown here is derived from an EMBL/GenBank/DDBJ whole genome shotgun (WGS) entry which is preliminary data.</text>
</comment>
<feature type="transmembrane region" description="Helical" evidence="7">
    <location>
        <begin position="141"/>
        <end position="160"/>
    </location>
</feature>
<keyword evidence="9" id="KW-1185">Reference proteome</keyword>
<dbReference type="RefSeq" id="WP_150061063.1">
    <property type="nucleotide sequence ID" value="NZ_JACHII010000003.1"/>
</dbReference>
<keyword evidence="3" id="KW-1003">Cell membrane</keyword>
<evidence type="ECO:0000313" key="8">
    <source>
        <dbReference type="EMBL" id="KAA5607053.1"/>
    </source>
</evidence>
<evidence type="ECO:0000313" key="9">
    <source>
        <dbReference type="Proteomes" id="UP000324065"/>
    </source>
</evidence>
<feature type="transmembrane region" description="Helical" evidence="7">
    <location>
        <begin position="408"/>
        <end position="427"/>
    </location>
</feature>
<feature type="transmembrane region" description="Helical" evidence="7">
    <location>
        <begin position="107"/>
        <end position="129"/>
    </location>
</feature>
<feature type="transmembrane region" description="Helical" evidence="7">
    <location>
        <begin position="77"/>
        <end position="101"/>
    </location>
</feature>
<dbReference type="GO" id="GO:0005886">
    <property type="term" value="C:plasma membrane"/>
    <property type="evidence" value="ECO:0007669"/>
    <property type="project" value="UniProtKB-SubCell"/>
</dbReference>
<reference evidence="8 9" key="1">
    <citation type="submission" date="2019-09" db="EMBL/GenBank/DDBJ databases">
        <title>Genome sequence of Roseospira marina, one of the more divergent members of the non-sulfur purple photosynthetic bacterial family, the Rhodospirillaceae.</title>
        <authorList>
            <person name="Meyer T."/>
            <person name="Kyndt J."/>
        </authorList>
    </citation>
    <scope>NUCLEOTIDE SEQUENCE [LARGE SCALE GENOMIC DNA]</scope>
    <source>
        <strain evidence="8 9">DSM 15113</strain>
    </source>
</reference>
<name>A0A5M6IFP3_9PROT</name>
<feature type="transmembrane region" description="Helical" evidence="7">
    <location>
        <begin position="376"/>
        <end position="396"/>
    </location>
</feature>
<feature type="transmembrane region" description="Helical" evidence="7">
    <location>
        <begin position="279"/>
        <end position="299"/>
    </location>
</feature>
<protein>
    <submittedName>
        <fullName evidence="8">Oligosaccharide flippase family protein</fullName>
    </submittedName>
</protein>
<feature type="transmembrane region" description="Helical" evidence="7">
    <location>
        <begin position="198"/>
        <end position="219"/>
    </location>
</feature>
<evidence type="ECO:0000256" key="6">
    <source>
        <dbReference type="ARBA" id="ARBA00023136"/>
    </source>
</evidence>
<organism evidence="8 9">
    <name type="scientific">Roseospira marina</name>
    <dbReference type="NCBI Taxonomy" id="140057"/>
    <lineage>
        <taxon>Bacteria</taxon>
        <taxon>Pseudomonadati</taxon>
        <taxon>Pseudomonadota</taxon>
        <taxon>Alphaproteobacteria</taxon>
        <taxon>Rhodospirillales</taxon>
        <taxon>Rhodospirillaceae</taxon>
        <taxon>Roseospira</taxon>
    </lineage>
</organism>
<evidence type="ECO:0000256" key="3">
    <source>
        <dbReference type="ARBA" id="ARBA00022475"/>
    </source>
</evidence>
<dbReference type="Proteomes" id="UP000324065">
    <property type="component" value="Unassembled WGS sequence"/>
</dbReference>
<dbReference type="OrthoDB" id="7605542at2"/>
<evidence type="ECO:0000256" key="4">
    <source>
        <dbReference type="ARBA" id="ARBA00022692"/>
    </source>
</evidence>
<gene>
    <name evidence="8" type="ORF">F1188_03870</name>
</gene>
<comment type="similarity">
    <text evidence="2">Belongs to the polysaccharide synthase family.</text>
</comment>
<feature type="transmembrane region" description="Helical" evidence="7">
    <location>
        <begin position="37"/>
        <end position="56"/>
    </location>
</feature>
<feature type="transmembrane region" description="Helical" evidence="7">
    <location>
        <begin position="239"/>
        <end position="258"/>
    </location>
</feature>
<dbReference type="AlphaFoldDB" id="A0A5M6IFP3"/>
<feature type="transmembrane region" description="Helical" evidence="7">
    <location>
        <begin position="348"/>
        <end position="370"/>
    </location>
</feature>
<dbReference type="EMBL" id="VWPJ01000002">
    <property type="protein sequence ID" value="KAA5607053.1"/>
    <property type="molecule type" value="Genomic_DNA"/>
</dbReference>
<dbReference type="PANTHER" id="PTHR30250">
    <property type="entry name" value="PST FAMILY PREDICTED COLANIC ACID TRANSPORTER"/>
    <property type="match status" value="1"/>
</dbReference>
<dbReference type="Pfam" id="PF13440">
    <property type="entry name" value="Polysacc_synt_3"/>
    <property type="match status" value="1"/>
</dbReference>
<feature type="transmembrane region" description="Helical" evidence="7">
    <location>
        <begin position="433"/>
        <end position="454"/>
    </location>
</feature>
<evidence type="ECO:0000256" key="5">
    <source>
        <dbReference type="ARBA" id="ARBA00022989"/>
    </source>
</evidence>
<comment type="subcellular location">
    <subcellularLocation>
        <location evidence="1">Cell membrane</location>
        <topology evidence="1">Multi-pass membrane protein</topology>
    </subcellularLocation>
</comment>
<sequence>MLKSSLVLVGGRASEAILRFLRNIILARLIGVEDYGIAGTFLIVLSFIELLTDLALDRLIVQDRDGASPRFVATIQALMVLRAIVMSAVLFVLAGVIADLFNQPDLIWAYQLFAVIPLIRGLYNVAVVCQQRDMRFGKEMTALVASLVATLVVVAPMALLLEDYRVILVILVVENLVRSGVSLAISDRPFRLAWDGAVLRRALAFGAPLTLSGLMMFFIAQGDRVAIATQFTAHDLGLFTAAVNLMMVPYLLASRISASFFNPLLSRQRDNPDAFSRQATIAVQAMLLMGGLNIVGFAVLGPPVFLLGFGPSFAGAVPFLVPLATMFGVRLARQGFVSILLARGRTTYVLMSNVVRALFLPLLFVVAALGGSVWDVIAVGLVGEVVTFIVSAVLVTRRLHLGAALWRARIPLILGAGLAVAAMALPLLGANRLTLFITTGSLLAVMGLFCPDVLKSGLRQIRARTG</sequence>
<accession>A0A5M6IFP3</accession>
<proteinExistence type="inferred from homology"/>
<dbReference type="PANTHER" id="PTHR30250:SF10">
    <property type="entry name" value="LIPOPOLYSACCHARIDE BIOSYNTHESIS PROTEIN WZXC"/>
    <property type="match status" value="1"/>
</dbReference>
<evidence type="ECO:0000256" key="7">
    <source>
        <dbReference type="SAM" id="Phobius"/>
    </source>
</evidence>
<keyword evidence="6 7" id="KW-0472">Membrane</keyword>